<gene>
    <name evidence="1" type="ORF">L6452_21680</name>
</gene>
<accession>A0ACB9AYD5</accession>
<evidence type="ECO:0000313" key="1">
    <source>
        <dbReference type="EMBL" id="KAI3714721.1"/>
    </source>
</evidence>
<dbReference type="Proteomes" id="UP001055879">
    <property type="component" value="Linkage Group LG07"/>
</dbReference>
<proteinExistence type="predicted"/>
<dbReference type="EMBL" id="CM042053">
    <property type="protein sequence ID" value="KAI3714721.1"/>
    <property type="molecule type" value="Genomic_DNA"/>
</dbReference>
<reference evidence="2" key="1">
    <citation type="journal article" date="2022" name="Mol. Ecol. Resour.">
        <title>The genomes of chicory, endive, great burdock and yacon provide insights into Asteraceae palaeo-polyploidization history and plant inulin production.</title>
        <authorList>
            <person name="Fan W."/>
            <person name="Wang S."/>
            <person name="Wang H."/>
            <person name="Wang A."/>
            <person name="Jiang F."/>
            <person name="Liu H."/>
            <person name="Zhao H."/>
            <person name="Xu D."/>
            <person name="Zhang Y."/>
        </authorList>
    </citation>
    <scope>NUCLEOTIDE SEQUENCE [LARGE SCALE GENOMIC DNA]</scope>
    <source>
        <strain evidence="2">cv. Niubang</strain>
    </source>
</reference>
<comment type="caution">
    <text evidence="1">The sequence shown here is derived from an EMBL/GenBank/DDBJ whole genome shotgun (WGS) entry which is preliminary data.</text>
</comment>
<reference evidence="1 2" key="2">
    <citation type="journal article" date="2022" name="Mol. Ecol. Resour.">
        <title>The genomes of chicory, endive, great burdock and yacon provide insights into Asteraceae paleo-polyploidization history and plant inulin production.</title>
        <authorList>
            <person name="Fan W."/>
            <person name="Wang S."/>
            <person name="Wang H."/>
            <person name="Wang A."/>
            <person name="Jiang F."/>
            <person name="Liu H."/>
            <person name="Zhao H."/>
            <person name="Xu D."/>
            <person name="Zhang Y."/>
        </authorList>
    </citation>
    <scope>NUCLEOTIDE SEQUENCE [LARGE SCALE GENOMIC DNA]</scope>
    <source>
        <strain evidence="2">cv. Niubang</strain>
    </source>
</reference>
<keyword evidence="2" id="KW-1185">Reference proteome</keyword>
<protein>
    <submittedName>
        <fullName evidence="1">Uncharacterized protein</fullName>
    </submittedName>
</protein>
<organism evidence="1 2">
    <name type="scientific">Arctium lappa</name>
    <name type="common">Greater burdock</name>
    <name type="synonym">Lappa major</name>
    <dbReference type="NCBI Taxonomy" id="4217"/>
    <lineage>
        <taxon>Eukaryota</taxon>
        <taxon>Viridiplantae</taxon>
        <taxon>Streptophyta</taxon>
        <taxon>Embryophyta</taxon>
        <taxon>Tracheophyta</taxon>
        <taxon>Spermatophyta</taxon>
        <taxon>Magnoliopsida</taxon>
        <taxon>eudicotyledons</taxon>
        <taxon>Gunneridae</taxon>
        <taxon>Pentapetalae</taxon>
        <taxon>asterids</taxon>
        <taxon>campanulids</taxon>
        <taxon>Asterales</taxon>
        <taxon>Asteraceae</taxon>
        <taxon>Carduoideae</taxon>
        <taxon>Cardueae</taxon>
        <taxon>Arctiinae</taxon>
        <taxon>Arctium</taxon>
    </lineage>
</organism>
<sequence>MIRYSIARSLSEAPTYAAVISNILMQVHSKEMPAQWRYTINISKQDDEELDVAPSVMGMLFYVPLAPPVPACYLFSPPTVISSASSIFYILFSSQPDVKEFNVMIEVCIEKARNTDDEDVVLEEVHKAYMIFESKRCLLWSSWEVAKRLNKAKVLCDMITRQEKEVVDCAKHKFWGGISSEEHDEAVMLEVALFGGIPEGIGYRVPYAPHQFMQNGLDGTMRPYPRPIPRPLSPSLTAQCLIREQRLIREQQDDEYLASLQADRKRVARTVAKEAAMEEERRKEEAALRKLEEEQVMGMDEMEFTEAERNMNDLVSEYQQYQDATADEEGEYEEKRSIMKHKKAMRPRLPSFPLKHSAKSTQIEAPKFLTKFNFLFFVFRFSFFLSVRKEKPLSISTNKNPNPLSHLSLSSSILRREGCLNIMDMDDKFVAKDVELESVSVMWRKL</sequence>
<evidence type="ECO:0000313" key="2">
    <source>
        <dbReference type="Proteomes" id="UP001055879"/>
    </source>
</evidence>
<name>A0ACB9AYD5_ARCLA</name>